<dbReference type="AlphaFoldDB" id="A0A397TBK7"/>
<comment type="caution">
    <text evidence="2">The sequence shown here is derived from an EMBL/GenBank/DDBJ whole genome shotgun (WGS) entry which is preliminary data.</text>
</comment>
<evidence type="ECO:0000256" key="1">
    <source>
        <dbReference type="SAM" id="MobiDB-lite"/>
    </source>
</evidence>
<proteinExistence type="predicted"/>
<evidence type="ECO:0000313" key="3">
    <source>
        <dbReference type="Proteomes" id="UP000265703"/>
    </source>
</evidence>
<name>A0A397TBK7_9GLOM</name>
<dbReference type="Proteomes" id="UP000265703">
    <property type="component" value="Unassembled WGS sequence"/>
</dbReference>
<keyword evidence="3" id="KW-1185">Reference proteome</keyword>
<feature type="region of interest" description="Disordered" evidence="1">
    <location>
        <begin position="1"/>
        <end position="56"/>
    </location>
</feature>
<dbReference type="EMBL" id="QKYT01000058">
    <property type="protein sequence ID" value="RIA95630.1"/>
    <property type="molecule type" value="Genomic_DNA"/>
</dbReference>
<reference evidence="2 3" key="1">
    <citation type="submission" date="2018-06" db="EMBL/GenBank/DDBJ databases">
        <title>Comparative genomics reveals the genomic features of Rhizophagus irregularis, R. cerebriforme, R. diaphanum and Gigaspora rosea, and their symbiotic lifestyle signature.</title>
        <authorList>
            <person name="Morin E."/>
            <person name="San Clemente H."/>
            <person name="Chen E.C.H."/>
            <person name="De La Providencia I."/>
            <person name="Hainaut M."/>
            <person name="Kuo A."/>
            <person name="Kohler A."/>
            <person name="Murat C."/>
            <person name="Tang N."/>
            <person name="Roy S."/>
            <person name="Loubradou J."/>
            <person name="Henrissat B."/>
            <person name="Grigoriev I.V."/>
            <person name="Corradi N."/>
            <person name="Roux C."/>
            <person name="Martin F.M."/>
        </authorList>
    </citation>
    <scope>NUCLEOTIDE SEQUENCE [LARGE SCALE GENOMIC DNA]</scope>
    <source>
        <strain evidence="2 3">DAOM 227022</strain>
    </source>
</reference>
<sequence>MLGLGSGDFINQQLSIQNEDKTEQDNEIDVSKISNPFKHKDNEDENLEGIKKKNKR</sequence>
<accession>A0A397TBK7</accession>
<organism evidence="2 3">
    <name type="scientific">Glomus cerebriforme</name>
    <dbReference type="NCBI Taxonomy" id="658196"/>
    <lineage>
        <taxon>Eukaryota</taxon>
        <taxon>Fungi</taxon>
        <taxon>Fungi incertae sedis</taxon>
        <taxon>Mucoromycota</taxon>
        <taxon>Glomeromycotina</taxon>
        <taxon>Glomeromycetes</taxon>
        <taxon>Glomerales</taxon>
        <taxon>Glomeraceae</taxon>
        <taxon>Glomus</taxon>
    </lineage>
</organism>
<protein>
    <submittedName>
        <fullName evidence="2">Uncharacterized protein</fullName>
    </submittedName>
</protein>
<gene>
    <name evidence="2" type="ORF">C1645_816455</name>
</gene>
<evidence type="ECO:0000313" key="2">
    <source>
        <dbReference type="EMBL" id="RIA95630.1"/>
    </source>
</evidence>